<reference evidence="17" key="1">
    <citation type="journal article" date="2019" name="Int. J. Syst. Evol. Microbiol.">
        <title>The Global Catalogue of Microorganisms (GCM) 10K type strain sequencing project: providing services to taxonomists for standard genome sequencing and annotation.</title>
        <authorList>
            <consortium name="The Broad Institute Genomics Platform"/>
            <consortium name="The Broad Institute Genome Sequencing Center for Infectious Disease"/>
            <person name="Wu L."/>
            <person name="Ma J."/>
        </authorList>
    </citation>
    <scope>NUCLEOTIDE SEQUENCE [LARGE SCALE GENOMIC DNA]</scope>
    <source>
        <strain evidence="17">JCM 3369</strain>
    </source>
</reference>
<dbReference type="SUPFAM" id="SSF48024">
    <property type="entry name" value="N-terminal domain of DnaB helicase"/>
    <property type="match status" value="1"/>
</dbReference>
<dbReference type="GO" id="GO:0004386">
    <property type="term" value="F:helicase activity"/>
    <property type="evidence" value="ECO:0007669"/>
    <property type="project" value="UniProtKB-KW"/>
</dbReference>
<dbReference type="Gene3D" id="3.10.28.10">
    <property type="entry name" value="Homing endonucleases"/>
    <property type="match status" value="1"/>
</dbReference>
<dbReference type="NCBIfam" id="TIGR00665">
    <property type="entry name" value="DnaB"/>
    <property type="match status" value="1"/>
</dbReference>
<feature type="compositionally biased region" description="Basic and acidic residues" evidence="13">
    <location>
        <begin position="338"/>
        <end position="370"/>
    </location>
</feature>
<proteinExistence type="inferred from homology"/>
<dbReference type="Gene3D" id="1.10.860.10">
    <property type="entry name" value="DNAb Helicase, Chain A"/>
    <property type="match status" value="1"/>
</dbReference>
<evidence type="ECO:0000256" key="13">
    <source>
        <dbReference type="SAM" id="MobiDB-lite"/>
    </source>
</evidence>
<sequence>MSVTELGPHEREFERTPPHDIAAEQGVLGGMLLSQDAIAEVIEVIRTADFYRPAHQIIFDAILDLYGRGDPADAVTISGELTKNGEISRVGGAPYLHTLISSVPTAANASYYAKIVHERSVLRKLVETGTRIVQMGYAADGADADEVLDRAQAEVFAIAEKRAGEDYVPLSEIMPGALDEIEAIGSRGGQMTGVPTGFADMDALTNGLHPGQMIVVAARPAMGKALKTDTPLATPTGWTTMGEVQVGDHLLGADGRPTRVVAATEVMYGRPCYEVEFSDGEVIVADAQHQWRTTTQPSQRPPSPPRTARGALPSTTDPRYHATRDLVTRDLVARELGMRDQALREQGGREQGTRGRGMREQGKRGQDIRKGGKRGQVARTWGLRERRVPAWGLRGRGMVAVAGPFVHADQAMRDLRSSFMRPRRPRTGTGLPLGLLGTQNVRRSERGMRKLGLLGHEPSQIGTAELILDQDRLVRLGLSSIGSYEPRPNQVGLLGRGTGHVAGSGLGPKRVESSGVGRETRHFNRVADGTSEVSQRSVKTTEEIAATLRVRGDGRPNHAVEVARPFVLPHADLPIDPYVLGAWLGGGTSDGGEITGLGTEIVAELEAAGEQVTPLGPGWYGLPGLARRLKDHGLLNDKHVPAIYLRASEDQRRALLAGLLDTGGRRSEAGQVWLAFGCERLAEGVRELLLSLGHQATMTATPGQVPAPGADPMPGPGTASELGAATGMVAGPGTDATLGAGAGVGTGLAVGAEVGAVPSVAVFYRVEFTGAETGFRGDGEAARRWLTGQPGARVRYIVDVRRVESVPVRCVQVDNDDHMYLAGRSCVPTHNSTLALDFARAASIKHGLTSAFFSLEMGRNEITMRLLSAEARVALHAMRSGTMQDEDWTRLARRMSEVAEAPLFIDDSPNMSMMEIRAKCRRLKQQHDLRLVIIDYLQLMTSGKRVESRQVEVSEFSRSLKLLAKELGVPVIALSQLNRGPEQRTDKKPMVSDLRESGSIEQDADMVILLHREDAYEKESPRAGEADLIVAKHRNGPTATVTVAFQGHYSRFVDMAQ</sequence>
<dbReference type="PROSITE" id="PS50819">
    <property type="entry name" value="INTEIN_ENDONUCLEASE"/>
    <property type="match status" value="1"/>
</dbReference>
<dbReference type="InterPro" id="IPR036185">
    <property type="entry name" value="DNA_heli_DnaB-like_N_sf"/>
</dbReference>
<feature type="domain" description="SF4 helicase" evidence="15">
    <location>
        <begin position="187"/>
        <end position="224"/>
    </location>
</feature>
<protein>
    <recommendedName>
        <fullName evidence="11 12">Replicative DNA helicase</fullName>
        <ecNumber evidence="11 12">5.6.2.3</ecNumber>
    </recommendedName>
</protein>
<feature type="region of interest" description="Disordered" evidence="13">
    <location>
        <begin position="338"/>
        <end position="376"/>
    </location>
</feature>
<dbReference type="EC" id="5.6.2.3" evidence="11 12"/>
<dbReference type="InterPro" id="IPR027417">
    <property type="entry name" value="P-loop_NTPase"/>
</dbReference>
<evidence type="ECO:0000256" key="10">
    <source>
        <dbReference type="ARBA" id="ARBA00048954"/>
    </source>
</evidence>
<comment type="catalytic activity">
    <reaction evidence="10 12">
        <text>ATP + H2O = ADP + phosphate + H(+)</text>
        <dbReference type="Rhea" id="RHEA:13065"/>
        <dbReference type="ChEBI" id="CHEBI:15377"/>
        <dbReference type="ChEBI" id="CHEBI:15378"/>
        <dbReference type="ChEBI" id="CHEBI:30616"/>
        <dbReference type="ChEBI" id="CHEBI:43474"/>
        <dbReference type="ChEBI" id="CHEBI:456216"/>
        <dbReference type="EC" id="5.6.2.3"/>
    </reaction>
</comment>
<dbReference type="PANTHER" id="PTHR30153:SF2">
    <property type="entry name" value="REPLICATIVE DNA HELICASE"/>
    <property type="match status" value="1"/>
</dbReference>
<comment type="caution">
    <text evidence="16">The sequence shown here is derived from an EMBL/GenBank/DDBJ whole genome shotgun (WGS) entry which is preliminary data.</text>
</comment>
<keyword evidence="9" id="KW-0413">Isomerase</keyword>
<dbReference type="InterPro" id="IPR004042">
    <property type="entry name" value="Intein_endonuc_central"/>
</dbReference>
<evidence type="ECO:0000256" key="2">
    <source>
        <dbReference type="ARBA" id="ARBA00022515"/>
    </source>
</evidence>
<evidence type="ECO:0000259" key="14">
    <source>
        <dbReference type="PROSITE" id="PS50819"/>
    </source>
</evidence>
<dbReference type="PANTHER" id="PTHR30153">
    <property type="entry name" value="REPLICATIVE DNA HELICASE DNAB"/>
    <property type="match status" value="1"/>
</dbReference>
<dbReference type="InterPro" id="IPR007692">
    <property type="entry name" value="DNA_helicase_DnaB"/>
</dbReference>
<evidence type="ECO:0000256" key="1">
    <source>
        <dbReference type="ARBA" id="ARBA00008428"/>
    </source>
</evidence>
<evidence type="ECO:0000256" key="4">
    <source>
        <dbReference type="ARBA" id="ARBA00022741"/>
    </source>
</evidence>
<evidence type="ECO:0000256" key="9">
    <source>
        <dbReference type="ARBA" id="ARBA00023235"/>
    </source>
</evidence>
<dbReference type="PROSITE" id="PS51199">
    <property type="entry name" value="SF4_HELICASE"/>
    <property type="match status" value="2"/>
</dbReference>
<comment type="similarity">
    <text evidence="1 12">Belongs to the helicase family. DnaB subfamily.</text>
</comment>
<evidence type="ECO:0000313" key="16">
    <source>
        <dbReference type="EMBL" id="MFC6884914.1"/>
    </source>
</evidence>
<feature type="region of interest" description="Disordered" evidence="13">
    <location>
        <begin position="291"/>
        <end position="323"/>
    </location>
</feature>
<dbReference type="SUPFAM" id="SSF55608">
    <property type="entry name" value="Homing endonucleases"/>
    <property type="match status" value="1"/>
</dbReference>
<evidence type="ECO:0000256" key="6">
    <source>
        <dbReference type="ARBA" id="ARBA00022806"/>
    </source>
</evidence>
<evidence type="ECO:0000256" key="11">
    <source>
        <dbReference type="NCBIfam" id="TIGR00665"/>
    </source>
</evidence>
<keyword evidence="17" id="KW-1185">Reference proteome</keyword>
<keyword evidence="8 12" id="KW-0238">DNA-binding</keyword>
<dbReference type="Pfam" id="PF03796">
    <property type="entry name" value="DnaB_C"/>
    <property type="match status" value="2"/>
</dbReference>
<evidence type="ECO:0000256" key="5">
    <source>
        <dbReference type="ARBA" id="ARBA00022801"/>
    </source>
</evidence>
<dbReference type="Proteomes" id="UP001596380">
    <property type="component" value="Unassembled WGS sequence"/>
</dbReference>
<dbReference type="RefSeq" id="WP_378063881.1">
    <property type="nucleotide sequence ID" value="NZ_JBHSXS010000032.1"/>
</dbReference>
<evidence type="ECO:0000259" key="15">
    <source>
        <dbReference type="PROSITE" id="PS51199"/>
    </source>
</evidence>
<gene>
    <name evidence="16" type="primary">dnaB</name>
    <name evidence="16" type="ORF">ACFQKB_34500</name>
</gene>
<evidence type="ECO:0000256" key="8">
    <source>
        <dbReference type="ARBA" id="ARBA00023125"/>
    </source>
</evidence>
<dbReference type="SUPFAM" id="SSF52540">
    <property type="entry name" value="P-loop containing nucleoside triphosphate hydrolases"/>
    <property type="match status" value="1"/>
</dbReference>
<dbReference type="InterPro" id="IPR003587">
    <property type="entry name" value="Hint_dom_N"/>
</dbReference>
<feature type="domain" description="DOD-type homing endonuclease" evidence="14">
    <location>
        <begin position="579"/>
        <end position="694"/>
    </location>
</feature>
<feature type="domain" description="SF4 helicase" evidence="15">
    <location>
        <begin position="832"/>
        <end position="1057"/>
    </location>
</feature>
<dbReference type="EMBL" id="JBHSXS010000032">
    <property type="protein sequence ID" value="MFC6884914.1"/>
    <property type="molecule type" value="Genomic_DNA"/>
</dbReference>
<evidence type="ECO:0000256" key="3">
    <source>
        <dbReference type="ARBA" id="ARBA00022705"/>
    </source>
</evidence>
<keyword evidence="4 12" id="KW-0547">Nucleotide-binding</keyword>
<evidence type="ECO:0000256" key="12">
    <source>
        <dbReference type="RuleBase" id="RU362085"/>
    </source>
</evidence>
<comment type="function">
    <text evidence="12">The main replicative DNA helicase, it participates in initiation and elongation during chromosome replication. Travels ahead of the DNA replisome, separating dsDNA into templates for DNA synthesis. A processive ATP-dependent 5'-3' DNA helicase it has DNA-dependent ATPase activity.</text>
</comment>
<dbReference type="InterPro" id="IPR007693">
    <property type="entry name" value="DNA_helicase_DnaB-like_N"/>
</dbReference>
<dbReference type="CDD" id="cd00984">
    <property type="entry name" value="DnaB_C"/>
    <property type="match status" value="1"/>
</dbReference>
<dbReference type="SMART" id="SM00306">
    <property type="entry name" value="HintN"/>
    <property type="match status" value="1"/>
</dbReference>
<keyword evidence="2 12" id="KW-0639">Primosome</keyword>
<dbReference type="Gene3D" id="3.40.50.300">
    <property type="entry name" value="P-loop containing nucleotide triphosphate hydrolases"/>
    <property type="match status" value="2"/>
</dbReference>
<organism evidence="16 17">
    <name type="scientific">Actinomadura yumaensis</name>
    <dbReference type="NCBI Taxonomy" id="111807"/>
    <lineage>
        <taxon>Bacteria</taxon>
        <taxon>Bacillati</taxon>
        <taxon>Actinomycetota</taxon>
        <taxon>Actinomycetes</taxon>
        <taxon>Streptosporangiales</taxon>
        <taxon>Thermomonosporaceae</taxon>
        <taxon>Actinomadura</taxon>
    </lineage>
</organism>
<keyword evidence="6 12" id="KW-0347">Helicase</keyword>
<dbReference type="InterPro" id="IPR027434">
    <property type="entry name" value="Homing_endonucl"/>
</dbReference>
<name>A0ABW2CSV9_9ACTN</name>
<evidence type="ECO:0000313" key="17">
    <source>
        <dbReference type="Proteomes" id="UP001596380"/>
    </source>
</evidence>
<keyword evidence="3 12" id="KW-0235">DNA replication</keyword>
<keyword evidence="5 12" id="KW-0378">Hydrolase</keyword>
<dbReference type="InterPro" id="IPR016136">
    <property type="entry name" value="DNA_helicase_N/primase_C"/>
</dbReference>
<dbReference type="InterPro" id="IPR007694">
    <property type="entry name" value="DNA_helicase_DnaB-like_C"/>
</dbReference>
<dbReference type="Pfam" id="PF00772">
    <property type="entry name" value="DnaB"/>
    <property type="match status" value="1"/>
</dbReference>
<evidence type="ECO:0000256" key="7">
    <source>
        <dbReference type="ARBA" id="ARBA00022840"/>
    </source>
</evidence>
<keyword evidence="7 12" id="KW-0067">ATP-binding</keyword>
<accession>A0ABW2CSV9</accession>